<dbReference type="InterPro" id="IPR009075">
    <property type="entry name" value="AcylCo_DH/oxidase_C"/>
</dbReference>
<protein>
    <submittedName>
        <fullName evidence="9">Acyl-CoA dehydrogenase FadE26</fullName>
        <ecNumber evidence="9">1.3.99.-</ecNumber>
    </submittedName>
</protein>
<evidence type="ECO:0000256" key="1">
    <source>
        <dbReference type="ARBA" id="ARBA00001974"/>
    </source>
</evidence>
<keyword evidence="3" id="KW-0285">Flavoprotein</keyword>
<comment type="similarity">
    <text evidence="2">Belongs to the acyl-CoA dehydrogenase family.</text>
</comment>
<dbReference type="SUPFAM" id="SSF56645">
    <property type="entry name" value="Acyl-CoA dehydrogenase NM domain-like"/>
    <property type="match status" value="1"/>
</dbReference>
<dbReference type="Gene3D" id="1.10.540.10">
    <property type="entry name" value="Acyl-CoA dehydrogenase/oxidase, N-terminal domain"/>
    <property type="match status" value="1"/>
</dbReference>
<evidence type="ECO:0000259" key="8">
    <source>
        <dbReference type="Pfam" id="PF02771"/>
    </source>
</evidence>
<dbReference type="EC" id="1.3.99.-" evidence="9"/>
<evidence type="ECO:0000313" key="10">
    <source>
        <dbReference type="Proteomes" id="UP001248067"/>
    </source>
</evidence>
<dbReference type="InterPro" id="IPR037069">
    <property type="entry name" value="AcylCoA_DH/ox_N_sf"/>
</dbReference>
<dbReference type="PANTHER" id="PTHR43292:SF3">
    <property type="entry name" value="ACYL-COA DEHYDROGENASE FADE29"/>
    <property type="match status" value="1"/>
</dbReference>
<dbReference type="Pfam" id="PF00441">
    <property type="entry name" value="Acyl-CoA_dh_1"/>
    <property type="match status" value="1"/>
</dbReference>
<dbReference type="GO" id="GO:0016491">
    <property type="term" value="F:oxidoreductase activity"/>
    <property type="evidence" value="ECO:0007669"/>
    <property type="project" value="UniProtKB-KW"/>
</dbReference>
<keyword evidence="5 9" id="KW-0560">Oxidoreductase</keyword>
<dbReference type="InterPro" id="IPR006091">
    <property type="entry name" value="Acyl-CoA_Oxase/DH_mid-dom"/>
</dbReference>
<dbReference type="Pfam" id="PF02771">
    <property type="entry name" value="Acyl-CoA_dh_N"/>
    <property type="match status" value="1"/>
</dbReference>
<dbReference type="RefSeq" id="WP_034194724.1">
    <property type="nucleotide sequence ID" value="NZ_CADFDQ010000040.1"/>
</dbReference>
<dbReference type="InterPro" id="IPR036250">
    <property type="entry name" value="AcylCo_DH-like_C"/>
</dbReference>
<dbReference type="InterPro" id="IPR013786">
    <property type="entry name" value="AcylCoA_DH/ox_N"/>
</dbReference>
<feature type="domain" description="Acyl-CoA oxidase/dehydrogenase middle" evidence="7">
    <location>
        <begin position="125"/>
        <end position="221"/>
    </location>
</feature>
<evidence type="ECO:0000256" key="5">
    <source>
        <dbReference type="ARBA" id="ARBA00023002"/>
    </source>
</evidence>
<evidence type="ECO:0000313" key="9">
    <source>
        <dbReference type="EMBL" id="MDR8757499.1"/>
    </source>
</evidence>
<evidence type="ECO:0000256" key="2">
    <source>
        <dbReference type="ARBA" id="ARBA00009347"/>
    </source>
</evidence>
<proteinExistence type="inferred from homology"/>
<dbReference type="Gene3D" id="2.40.110.10">
    <property type="entry name" value="Butyryl-CoA Dehydrogenase, subunit A, domain 2"/>
    <property type="match status" value="1"/>
</dbReference>
<dbReference type="PANTHER" id="PTHR43292">
    <property type="entry name" value="ACYL-COA DEHYDROGENASE"/>
    <property type="match status" value="1"/>
</dbReference>
<reference evidence="9 10" key="1">
    <citation type="submission" date="2019-06" db="EMBL/GenBank/DDBJ databases">
        <title>Evolution of Burkholderia multivorans in the lungs of Cystic Fibrosis patients.</title>
        <authorList>
            <person name="Moreira L.M."/>
        </authorList>
    </citation>
    <scope>NUCLEOTIDE SEQUENCE [LARGE SCALE GENOMIC DNA]</scope>
    <source>
        <strain evidence="9 10">VC13239</strain>
    </source>
</reference>
<dbReference type="Pfam" id="PF02770">
    <property type="entry name" value="Acyl-CoA_dh_M"/>
    <property type="match status" value="1"/>
</dbReference>
<comment type="cofactor">
    <cofactor evidence="1">
        <name>FAD</name>
        <dbReference type="ChEBI" id="CHEBI:57692"/>
    </cofactor>
</comment>
<gene>
    <name evidence="9" type="ORF">FEQ00_05953</name>
</gene>
<keyword evidence="4" id="KW-0274">FAD</keyword>
<dbReference type="InterPro" id="IPR052161">
    <property type="entry name" value="Mycobact_Acyl-CoA_DH"/>
</dbReference>
<dbReference type="InterPro" id="IPR046373">
    <property type="entry name" value="Acyl-CoA_Oxase/DH_mid-dom_sf"/>
</dbReference>
<dbReference type="Proteomes" id="UP001248067">
    <property type="component" value="Unassembled WGS sequence"/>
</dbReference>
<evidence type="ECO:0000259" key="7">
    <source>
        <dbReference type="Pfam" id="PF02770"/>
    </source>
</evidence>
<evidence type="ECO:0000256" key="3">
    <source>
        <dbReference type="ARBA" id="ARBA00022630"/>
    </source>
</evidence>
<name>A0ABU2ECT4_9BURK</name>
<dbReference type="EMBL" id="VJSY01000063">
    <property type="protein sequence ID" value="MDR8757499.1"/>
    <property type="molecule type" value="Genomic_DNA"/>
</dbReference>
<dbReference type="Gene3D" id="1.20.140.10">
    <property type="entry name" value="Butyryl-CoA Dehydrogenase, subunit A, domain 3"/>
    <property type="match status" value="1"/>
</dbReference>
<feature type="domain" description="Acyl-CoA dehydrogenase/oxidase C-terminal" evidence="6">
    <location>
        <begin position="233"/>
        <end position="395"/>
    </location>
</feature>
<sequence length="397" mass="44456">MDLQETEADAQFRQEVRAFISENLPGHIQKRLRNGHSAEHDDIVTWQRILNRQGWATPSWPREVGGPGWTATQRSIFLDELYSACAPLPLNLNVSMVGPLIIRYGSEEQKQRFLPAIANLDLWFCQGFSEPGAGSDLAAIRARADRSIDPSVYVVNGQKIWTSTAQHADWMFALLRTSSEGKKQAGLTFLLIDMKTPGITVRPIISIDGEHHLNEVFLDDVRVPVGNRIGEENKGWEYARYLLGHERTDVAVIGRTKERLRHARTLAGQVKRRGRPLIEDPVFCQHLVRLEAEIRALEVTQLRSSLHGSAETDAQRIPLPSLLKLKGTELYQASTELLFRIAGPLAVAEGAEEPVLGVDEHWAAHLAPAYFYSRAQSIFGGTNEIQRNILAKALLEL</sequence>
<evidence type="ECO:0000259" key="6">
    <source>
        <dbReference type="Pfam" id="PF00441"/>
    </source>
</evidence>
<keyword evidence="10" id="KW-1185">Reference proteome</keyword>
<accession>A0ABU2ECT4</accession>
<dbReference type="InterPro" id="IPR009100">
    <property type="entry name" value="AcylCoA_DH/oxidase_NM_dom_sf"/>
</dbReference>
<evidence type="ECO:0000256" key="4">
    <source>
        <dbReference type="ARBA" id="ARBA00022827"/>
    </source>
</evidence>
<organism evidence="9 10">
    <name type="scientific">Burkholderia pseudomultivorans</name>
    <dbReference type="NCBI Taxonomy" id="1207504"/>
    <lineage>
        <taxon>Bacteria</taxon>
        <taxon>Pseudomonadati</taxon>
        <taxon>Pseudomonadota</taxon>
        <taxon>Betaproteobacteria</taxon>
        <taxon>Burkholderiales</taxon>
        <taxon>Burkholderiaceae</taxon>
        <taxon>Burkholderia</taxon>
        <taxon>Burkholderia cepacia complex</taxon>
    </lineage>
</organism>
<comment type="caution">
    <text evidence="9">The sequence shown here is derived from an EMBL/GenBank/DDBJ whole genome shotgun (WGS) entry which is preliminary data.</text>
</comment>
<dbReference type="SUPFAM" id="SSF47203">
    <property type="entry name" value="Acyl-CoA dehydrogenase C-terminal domain-like"/>
    <property type="match status" value="1"/>
</dbReference>
<feature type="domain" description="Acyl-CoA dehydrogenase/oxidase N-terminal" evidence="8">
    <location>
        <begin position="6"/>
        <end position="119"/>
    </location>
</feature>